<keyword evidence="16" id="KW-1133">Transmembrane helix</keyword>
<dbReference type="EMBL" id="CAEY01000120">
    <property type="status" value="NOT_ANNOTATED_CDS"/>
    <property type="molecule type" value="Genomic_DNA"/>
</dbReference>
<comment type="function">
    <text evidence="13">Involved in repair of UV radiation-induced DNA damage. Catalyzes the light-dependent monomerization (300-600 nm) of cyclobutyl pyrimidine dimers (in cis-syn configuration), which are formed between adjacent bases on the same DNA strand upon exposure to ultraviolet radiation.</text>
</comment>
<dbReference type="InterPro" id="IPR006050">
    <property type="entry name" value="DNA_photolyase_N"/>
</dbReference>
<comment type="cofactor">
    <cofactor evidence="1">
        <name>FAD</name>
        <dbReference type="ChEBI" id="CHEBI:57692"/>
    </cofactor>
</comment>
<dbReference type="InterPro" id="IPR052219">
    <property type="entry name" value="Photolyase_Class-2"/>
</dbReference>
<dbReference type="Gene3D" id="1.25.40.80">
    <property type="match status" value="1"/>
</dbReference>
<dbReference type="InterPro" id="IPR036134">
    <property type="entry name" value="Crypto/Photolyase_FAD-like_sf"/>
</dbReference>
<dbReference type="InterPro" id="IPR032673">
    <property type="entry name" value="DNA_photolyase_2_CS"/>
</dbReference>
<dbReference type="Gene3D" id="1.10.579.10">
    <property type="entry name" value="DNA Cyclobutane Dipyrimidine Photolyase, subunit A, domain 3"/>
    <property type="match status" value="1"/>
</dbReference>
<dbReference type="NCBIfam" id="TIGR00591">
    <property type="entry name" value="phr2"/>
    <property type="match status" value="1"/>
</dbReference>
<dbReference type="InterPro" id="IPR008148">
    <property type="entry name" value="DNA_photolyase_2"/>
</dbReference>
<keyword evidence="8" id="KW-0238">DNA-binding</keyword>
<feature type="transmembrane region" description="Helical" evidence="16">
    <location>
        <begin position="119"/>
        <end position="141"/>
    </location>
</feature>
<dbReference type="EC" id="4.1.99.3" evidence="3"/>
<dbReference type="PROSITE" id="PS01084">
    <property type="entry name" value="DNA_PHOTOLYASES_2_2"/>
    <property type="match status" value="1"/>
</dbReference>
<reference evidence="19" key="1">
    <citation type="submission" date="2011-08" db="EMBL/GenBank/DDBJ databases">
        <authorList>
            <person name="Rombauts S."/>
        </authorList>
    </citation>
    <scope>NUCLEOTIDE SEQUENCE</scope>
    <source>
        <strain evidence="19">London</strain>
    </source>
</reference>
<evidence type="ECO:0000256" key="16">
    <source>
        <dbReference type="SAM" id="Phobius"/>
    </source>
</evidence>
<keyword evidence="7" id="KW-0274">FAD</keyword>
<organism evidence="18 19">
    <name type="scientific">Tetranychus urticae</name>
    <name type="common">Two-spotted spider mite</name>
    <dbReference type="NCBI Taxonomy" id="32264"/>
    <lineage>
        <taxon>Eukaryota</taxon>
        <taxon>Metazoa</taxon>
        <taxon>Ecdysozoa</taxon>
        <taxon>Arthropoda</taxon>
        <taxon>Chelicerata</taxon>
        <taxon>Arachnida</taxon>
        <taxon>Acari</taxon>
        <taxon>Acariformes</taxon>
        <taxon>Trombidiformes</taxon>
        <taxon>Prostigmata</taxon>
        <taxon>Eleutherengona</taxon>
        <taxon>Raphignathae</taxon>
        <taxon>Tetranychoidea</taxon>
        <taxon>Tetranychidae</taxon>
        <taxon>Tetranychus</taxon>
    </lineage>
</organism>
<evidence type="ECO:0000256" key="14">
    <source>
        <dbReference type="ARBA" id="ARBA00083107"/>
    </source>
</evidence>
<dbReference type="GO" id="GO:0000719">
    <property type="term" value="P:photoreactive repair"/>
    <property type="evidence" value="ECO:0007669"/>
    <property type="project" value="TreeGrafter"/>
</dbReference>
<evidence type="ECO:0000256" key="12">
    <source>
        <dbReference type="ARBA" id="ARBA00033999"/>
    </source>
</evidence>
<evidence type="ECO:0000256" key="2">
    <source>
        <dbReference type="ARBA" id="ARBA00006409"/>
    </source>
</evidence>
<dbReference type="FunFam" id="3.40.50.620:FF:000110">
    <property type="entry name" value="Deoxyribodipyrimidine photolyase"/>
    <property type="match status" value="1"/>
</dbReference>
<evidence type="ECO:0000256" key="6">
    <source>
        <dbReference type="ARBA" id="ARBA00022763"/>
    </source>
</evidence>
<keyword evidence="19" id="KW-1185">Reference proteome</keyword>
<dbReference type="PROSITE" id="PS51645">
    <property type="entry name" value="PHR_CRY_ALPHA_BETA"/>
    <property type="match status" value="1"/>
</dbReference>
<feature type="domain" description="Photolyase/cryptochrome alpha/beta" evidence="17">
    <location>
        <begin position="89"/>
        <end position="228"/>
    </location>
</feature>
<dbReference type="InterPro" id="IPR036155">
    <property type="entry name" value="Crypto/Photolyase_N_sf"/>
</dbReference>
<dbReference type="SUPFAM" id="SSF52425">
    <property type="entry name" value="Cryptochrome/photolyase, N-terminal domain"/>
    <property type="match status" value="1"/>
</dbReference>
<dbReference type="Pfam" id="PF00875">
    <property type="entry name" value="DNA_photolyase"/>
    <property type="match status" value="1"/>
</dbReference>
<sequence length="553" mass="64040">MGPKKRQLSPTPPKKKDKTDSEDSSEEAGTTSASLDEVKSEQTADPSERLFQEINKARAAVGKSIEDFKFNKKRVRMLSDCKVASEDCGAILYWMSRDGRVEDNWALLYAQRLALKFKVPLHVCYCLVPVFLGKMFTMFYASIRGFHFLLGGLEEVEKDLLSRNIHFHLLLGAPPKVLPKFVSDNNIGGVVCDFAPLKVPMRWVNEVCKKLPEDVPLCQVDAHNIVPCWVASEKLEYAARTIRPKINNKLPEFLTHFPPVVLHPYSSDVKYEKVDWVRAEKSLECDRSVPDVNWIKPGYRAGIKMLSDFVEKKIRWYNDKRNDPSQDVQSNLSPYFHFGQIAPQRAVLGKSKNRTFHSHRYKKQYKESVEAWVEEAVVRRELADNFCFYNPNYDSLKGAPEWAQKTLNDHRKDKRPYVYTKKEFEDGKTHDPLWNACQMQLVRDAKLHGYMRMYWAKKILEWSKSPEEALEIAIYLNDKFELDGRDPNGFVGCLWSVGGIHDQGWGERAIFGKIRYMNYEGCKRKFDINTFMAKYKTISSKINPWTASKKTKK</sequence>
<keyword evidence="9" id="KW-0234">DNA repair</keyword>
<evidence type="ECO:0000256" key="4">
    <source>
        <dbReference type="ARBA" id="ARBA00014046"/>
    </source>
</evidence>
<dbReference type="Gene3D" id="3.40.50.620">
    <property type="entry name" value="HUPs"/>
    <property type="match status" value="1"/>
</dbReference>
<evidence type="ECO:0000313" key="19">
    <source>
        <dbReference type="Proteomes" id="UP000015104"/>
    </source>
</evidence>
<evidence type="ECO:0000256" key="13">
    <source>
        <dbReference type="ARBA" id="ARBA00059220"/>
    </source>
</evidence>
<dbReference type="FunFam" id="1.10.579.10:FF:000002">
    <property type="entry name" value="Deoxyribodipyrimidine photolyase"/>
    <property type="match status" value="1"/>
</dbReference>
<dbReference type="HOGENOM" id="CLU_026342_2_0_1"/>
<dbReference type="PANTHER" id="PTHR10211">
    <property type="entry name" value="DEOXYRIBODIPYRIMIDINE PHOTOLYASE"/>
    <property type="match status" value="1"/>
</dbReference>
<keyword evidence="16" id="KW-0812">Transmembrane</keyword>
<evidence type="ECO:0000313" key="18">
    <source>
        <dbReference type="EnsemblMetazoa" id="tetur12g04440.1"/>
    </source>
</evidence>
<evidence type="ECO:0000256" key="3">
    <source>
        <dbReference type="ARBA" id="ARBA00013149"/>
    </source>
</evidence>
<evidence type="ECO:0000256" key="5">
    <source>
        <dbReference type="ARBA" id="ARBA00022630"/>
    </source>
</evidence>
<keyword evidence="10" id="KW-0456">Lyase</keyword>
<name>T1KJB2_TETUR</name>
<feature type="region of interest" description="Disordered" evidence="15">
    <location>
        <begin position="1"/>
        <end position="46"/>
    </location>
</feature>
<dbReference type="eggNOG" id="KOG0133">
    <property type="taxonomic scope" value="Eukaryota"/>
</dbReference>
<feature type="compositionally biased region" description="Basic and acidic residues" evidence="15">
    <location>
        <begin position="36"/>
        <end position="46"/>
    </location>
</feature>
<dbReference type="STRING" id="32264.T1KJB2"/>
<dbReference type="GO" id="GO:0003677">
    <property type="term" value="F:DNA binding"/>
    <property type="evidence" value="ECO:0007669"/>
    <property type="project" value="UniProtKB-KW"/>
</dbReference>
<keyword evidence="16" id="KW-0472">Membrane</keyword>
<dbReference type="PANTHER" id="PTHR10211:SF0">
    <property type="entry name" value="DEOXYRIBODIPYRIMIDINE PHOTO-LYASE"/>
    <property type="match status" value="1"/>
</dbReference>
<keyword evidence="5" id="KW-0285">Flavoprotein</keyword>
<dbReference type="GO" id="GO:0009650">
    <property type="term" value="P:UV protection"/>
    <property type="evidence" value="ECO:0007669"/>
    <property type="project" value="UniProtKB-ARBA"/>
</dbReference>
<dbReference type="GO" id="GO:0003904">
    <property type="term" value="F:deoxyribodipyrimidine photo-lyase activity"/>
    <property type="evidence" value="ECO:0007669"/>
    <property type="project" value="UniProtKB-EC"/>
</dbReference>
<comment type="catalytic activity">
    <reaction evidence="12">
        <text>cyclobutadipyrimidine (in DNA) = 2 pyrimidine residues (in DNA).</text>
        <dbReference type="EC" id="4.1.99.3"/>
    </reaction>
</comment>
<evidence type="ECO:0000259" key="17">
    <source>
        <dbReference type="PROSITE" id="PS51645"/>
    </source>
</evidence>
<dbReference type="InterPro" id="IPR014729">
    <property type="entry name" value="Rossmann-like_a/b/a_fold"/>
</dbReference>
<dbReference type="FunFam" id="1.25.40.80:FF:000004">
    <property type="entry name" value="Deoxyribodipyrimidine photolyase"/>
    <property type="match status" value="1"/>
</dbReference>
<protein>
    <recommendedName>
        <fullName evidence="4">Deoxyribodipyrimidine photo-lyase</fullName>
        <ecNumber evidence="3">4.1.99.3</ecNumber>
    </recommendedName>
    <alternativeName>
        <fullName evidence="11">DNA photolyase</fullName>
    </alternativeName>
    <alternativeName>
        <fullName evidence="14">Photoreactivating enzyme</fullName>
    </alternativeName>
</protein>
<dbReference type="EnsemblMetazoa" id="tetur12g04440.1">
    <property type="protein sequence ID" value="tetur12g04440.1"/>
    <property type="gene ID" value="tetur12g04440"/>
</dbReference>
<evidence type="ECO:0000256" key="8">
    <source>
        <dbReference type="ARBA" id="ARBA00023125"/>
    </source>
</evidence>
<keyword evidence="6" id="KW-0227">DNA damage</keyword>
<evidence type="ECO:0000256" key="15">
    <source>
        <dbReference type="SAM" id="MobiDB-lite"/>
    </source>
</evidence>
<accession>T1KJB2</accession>
<dbReference type="Proteomes" id="UP000015104">
    <property type="component" value="Unassembled WGS sequence"/>
</dbReference>
<comment type="similarity">
    <text evidence="2">Belongs to the DNA photolyase class-2 family.</text>
</comment>
<proteinExistence type="inferred from homology"/>
<dbReference type="SUPFAM" id="SSF48173">
    <property type="entry name" value="Cryptochrome/photolyase FAD-binding domain"/>
    <property type="match status" value="1"/>
</dbReference>
<evidence type="ECO:0000256" key="1">
    <source>
        <dbReference type="ARBA" id="ARBA00001974"/>
    </source>
</evidence>
<dbReference type="BRENDA" id="4.1.99.3">
    <property type="organism ID" value="11504"/>
</dbReference>
<evidence type="ECO:0000256" key="10">
    <source>
        <dbReference type="ARBA" id="ARBA00023239"/>
    </source>
</evidence>
<evidence type="ECO:0000256" key="11">
    <source>
        <dbReference type="ARBA" id="ARBA00031671"/>
    </source>
</evidence>
<evidence type="ECO:0000256" key="7">
    <source>
        <dbReference type="ARBA" id="ARBA00022827"/>
    </source>
</evidence>
<dbReference type="AlphaFoldDB" id="T1KJB2"/>
<reference evidence="18" key="2">
    <citation type="submission" date="2015-06" db="UniProtKB">
        <authorList>
            <consortium name="EnsemblMetazoa"/>
        </authorList>
    </citation>
    <scope>IDENTIFICATION</scope>
</reference>
<evidence type="ECO:0000256" key="9">
    <source>
        <dbReference type="ARBA" id="ARBA00023204"/>
    </source>
</evidence>